<evidence type="ECO:0000313" key="2">
    <source>
        <dbReference type="Proteomes" id="UP000821845"/>
    </source>
</evidence>
<evidence type="ECO:0000313" key="1">
    <source>
        <dbReference type="EMBL" id="KAH6932570.1"/>
    </source>
</evidence>
<sequence>MWNDGALTVPADASPNLPPQSGQSPELMVPSDVAIGVDLMYKEAVLTPEVPEIVHLQASVPFGAWHSALPFRHLQLACLRTCPLARIRVPSCTAS</sequence>
<proteinExistence type="predicted"/>
<organism evidence="1 2">
    <name type="scientific">Hyalomma asiaticum</name>
    <name type="common">Tick</name>
    <dbReference type="NCBI Taxonomy" id="266040"/>
    <lineage>
        <taxon>Eukaryota</taxon>
        <taxon>Metazoa</taxon>
        <taxon>Ecdysozoa</taxon>
        <taxon>Arthropoda</taxon>
        <taxon>Chelicerata</taxon>
        <taxon>Arachnida</taxon>
        <taxon>Acari</taxon>
        <taxon>Parasitiformes</taxon>
        <taxon>Ixodida</taxon>
        <taxon>Ixodoidea</taxon>
        <taxon>Ixodidae</taxon>
        <taxon>Hyalomminae</taxon>
        <taxon>Hyalomma</taxon>
    </lineage>
</organism>
<accession>A0ACB7SDC2</accession>
<dbReference type="EMBL" id="CM023484">
    <property type="protein sequence ID" value="KAH6932570.1"/>
    <property type="molecule type" value="Genomic_DNA"/>
</dbReference>
<keyword evidence="2" id="KW-1185">Reference proteome</keyword>
<comment type="caution">
    <text evidence="1">The sequence shown here is derived from an EMBL/GenBank/DDBJ whole genome shotgun (WGS) entry which is preliminary data.</text>
</comment>
<dbReference type="Proteomes" id="UP000821845">
    <property type="component" value="Chromosome 4"/>
</dbReference>
<reference evidence="1" key="1">
    <citation type="submission" date="2020-05" db="EMBL/GenBank/DDBJ databases">
        <title>Large-scale comparative analyses of tick genomes elucidate their genetic diversity and vector capacities.</title>
        <authorList>
            <person name="Jia N."/>
            <person name="Wang J."/>
            <person name="Shi W."/>
            <person name="Du L."/>
            <person name="Sun Y."/>
            <person name="Zhan W."/>
            <person name="Jiang J."/>
            <person name="Wang Q."/>
            <person name="Zhang B."/>
            <person name="Ji P."/>
            <person name="Sakyi L.B."/>
            <person name="Cui X."/>
            <person name="Yuan T."/>
            <person name="Jiang B."/>
            <person name="Yang W."/>
            <person name="Lam T.T.-Y."/>
            <person name="Chang Q."/>
            <person name="Ding S."/>
            <person name="Wang X."/>
            <person name="Zhu J."/>
            <person name="Ruan X."/>
            <person name="Zhao L."/>
            <person name="Wei J."/>
            <person name="Que T."/>
            <person name="Du C."/>
            <person name="Cheng J."/>
            <person name="Dai P."/>
            <person name="Han X."/>
            <person name="Huang E."/>
            <person name="Gao Y."/>
            <person name="Liu J."/>
            <person name="Shao H."/>
            <person name="Ye R."/>
            <person name="Li L."/>
            <person name="Wei W."/>
            <person name="Wang X."/>
            <person name="Wang C."/>
            <person name="Yang T."/>
            <person name="Huo Q."/>
            <person name="Li W."/>
            <person name="Guo W."/>
            <person name="Chen H."/>
            <person name="Zhou L."/>
            <person name="Ni X."/>
            <person name="Tian J."/>
            <person name="Zhou Y."/>
            <person name="Sheng Y."/>
            <person name="Liu T."/>
            <person name="Pan Y."/>
            <person name="Xia L."/>
            <person name="Li J."/>
            <person name="Zhao F."/>
            <person name="Cao W."/>
        </authorList>
    </citation>
    <scope>NUCLEOTIDE SEQUENCE</scope>
    <source>
        <strain evidence="1">Hyas-2018</strain>
    </source>
</reference>
<protein>
    <submittedName>
        <fullName evidence="1">Uncharacterized protein</fullName>
    </submittedName>
</protein>
<name>A0ACB7SDC2_HYAAI</name>
<gene>
    <name evidence="1" type="ORF">HPB50_007615</name>
</gene>